<dbReference type="InterPro" id="IPR016181">
    <property type="entry name" value="Acyl_CoA_acyltransferase"/>
</dbReference>
<dbReference type="Gene3D" id="3.40.630.30">
    <property type="match status" value="1"/>
</dbReference>
<dbReference type="GO" id="GO:0016747">
    <property type="term" value="F:acyltransferase activity, transferring groups other than amino-acyl groups"/>
    <property type="evidence" value="ECO:0007669"/>
    <property type="project" value="InterPro"/>
</dbReference>
<name>A0A1C5G9D1_MICEH</name>
<feature type="domain" description="N-acetyltransferase" evidence="1">
    <location>
        <begin position="20"/>
        <end position="217"/>
    </location>
</feature>
<evidence type="ECO:0000313" key="2">
    <source>
        <dbReference type="EMBL" id="SCG16337.1"/>
    </source>
</evidence>
<accession>A0A1C5G9D1</accession>
<dbReference type="InterPro" id="IPR000182">
    <property type="entry name" value="GNAT_dom"/>
</dbReference>
<dbReference type="PANTHER" id="PTHR42791">
    <property type="entry name" value="GNAT FAMILY ACETYLTRANSFERASE"/>
    <property type="match status" value="1"/>
</dbReference>
<reference evidence="2 3" key="1">
    <citation type="submission" date="2016-06" db="EMBL/GenBank/DDBJ databases">
        <authorList>
            <person name="Kjaerup R.B."/>
            <person name="Dalgaard T.S."/>
            <person name="Juul-Madsen H.R."/>
        </authorList>
    </citation>
    <scope>NUCLEOTIDE SEQUENCE [LARGE SCALE GENOMIC DNA]</scope>
    <source>
        <strain evidence="2 3">DSM 43913</strain>
    </source>
</reference>
<keyword evidence="2" id="KW-0808">Transferase</keyword>
<dbReference type="PANTHER" id="PTHR42791:SF1">
    <property type="entry name" value="N-ACETYLTRANSFERASE DOMAIN-CONTAINING PROTEIN"/>
    <property type="match status" value="1"/>
</dbReference>
<dbReference type="Proteomes" id="UP000198251">
    <property type="component" value="Chromosome I"/>
</dbReference>
<sequence length="221" mass="23162">MIAHCADAGGGAREEDGMEFEVRRIGPESTAEAADVLADAFDGYPWMAWTVAADRHRERLAAMFAGTVAAVGLPHGDVWAAVGPAGRLAAVAVWLPPDRPVPDEVWAAVAARNAELAGDRQLALRAADEACAALRSAEPASLLATVGVRRVEQGRGLGARVLAPGLAEADRAGLPAVLETSSEPNVRFYRRLGFVVTGQARVPDGGPDVWAMRRPAAGERV</sequence>
<dbReference type="EMBL" id="LT607733">
    <property type="protein sequence ID" value="SCG16337.1"/>
    <property type="molecule type" value="Genomic_DNA"/>
</dbReference>
<dbReference type="PROSITE" id="PS51186">
    <property type="entry name" value="GNAT"/>
    <property type="match status" value="1"/>
</dbReference>
<proteinExistence type="predicted"/>
<gene>
    <name evidence="2" type="ORF">GA0070610_2598</name>
</gene>
<dbReference type="Pfam" id="PF13673">
    <property type="entry name" value="Acetyltransf_10"/>
    <property type="match status" value="1"/>
</dbReference>
<dbReference type="AlphaFoldDB" id="A0A1C5G9D1"/>
<protein>
    <submittedName>
        <fullName evidence="2">Acetyltransferase (GNAT) family protein</fullName>
    </submittedName>
</protein>
<dbReference type="InterPro" id="IPR052523">
    <property type="entry name" value="Trichothecene_AcTrans"/>
</dbReference>
<keyword evidence="3" id="KW-1185">Reference proteome</keyword>
<evidence type="ECO:0000259" key="1">
    <source>
        <dbReference type="PROSITE" id="PS51186"/>
    </source>
</evidence>
<organism evidence="2 3">
    <name type="scientific">Micromonospora echinofusca</name>
    <dbReference type="NCBI Taxonomy" id="47858"/>
    <lineage>
        <taxon>Bacteria</taxon>
        <taxon>Bacillati</taxon>
        <taxon>Actinomycetota</taxon>
        <taxon>Actinomycetes</taxon>
        <taxon>Micromonosporales</taxon>
        <taxon>Micromonosporaceae</taxon>
        <taxon>Micromonospora</taxon>
    </lineage>
</organism>
<evidence type="ECO:0000313" key="3">
    <source>
        <dbReference type="Proteomes" id="UP000198251"/>
    </source>
</evidence>
<dbReference type="SUPFAM" id="SSF55729">
    <property type="entry name" value="Acyl-CoA N-acyltransferases (Nat)"/>
    <property type="match status" value="1"/>
</dbReference>